<dbReference type="Proteomes" id="UP000465846">
    <property type="component" value="Chromosome"/>
</dbReference>
<organism evidence="1 2">
    <name type="scientific">Halogeometricum borinquense</name>
    <dbReference type="NCBI Taxonomy" id="60847"/>
    <lineage>
        <taxon>Archaea</taxon>
        <taxon>Methanobacteriati</taxon>
        <taxon>Methanobacteriota</taxon>
        <taxon>Stenosarchaea group</taxon>
        <taxon>Halobacteria</taxon>
        <taxon>Halobacteriales</taxon>
        <taxon>Haloferacaceae</taxon>
        <taxon>Halogeometricum</taxon>
    </lineage>
</organism>
<reference evidence="1 2" key="1">
    <citation type="submission" date="2020-02" db="EMBL/GenBank/DDBJ databases">
        <title>Whole genome sequence of Halogeometricum borinquense strain wsp4.</title>
        <authorList>
            <person name="Verma D.K."/>
            <person name="Gopal K."/>
            <person name="Prasad E.S."/>
        </authorList>
    </citation>
    <scope>NUCLEOTIDE SEQUENCE [LARGE SCALE GENOMIC DNA]</scope>
    <source>
        <strain evidence="2">wsp4</strain>
    </source>
</reference>
<evidence type="ECO:0000313" key="2">
    <source>
        <dbReference type="Proteomes" id="UP000465846"/>
    </source>
</evidence>
<evidence type="ECO:0000313" key="1">
    <source>
        <dbReference type="EMBL" id="QIB75352.1"/>
    </source>
</evidence>
<sequence>MSTELQQEPDSDQPGIHQLLGIQYIRPSDHGNARAQERGIPDDYIADVVFNPCHEDIEIYYVKALDRYILHNPHIAEHGRTVIVAVHGATVDIITAYDDDEPELYDGPGYRQLA</sequence>
<dbReference type="AlphaFoldDB" id="A0A6C0UIN9"/>
<name>A0A6C0UIN9_9EURY</name>
<proteinExistence type="predicted"/>
<accession>A0A6C0UIN9</accession>
<gene>
    <name evidence="1" type="ORF">G3I44_14275</name>
</gene>
<protein>
    <submittedName>
        <fullName evidence="1">DUF4258 domain-containing protein</fullName>
    </submittedName>
</protein>
<dbReference type="RefSeq" id="WP_163487132.1">
    <property type="nucleotide sequence ID" value="NZ_CP048739.1"/>
</dbReference>
<dbReference type="EMBL" id="CP048739">
    <property type="protein sequence ID" value="QIB75352.1"/>
    <property type="molecule type" value="Genomic_DNA"/>
</dbReference>
<dbReference type="GeneID" id="44080590"/>